<name>A0AAV1RBU2_9ROSI</name>
<comment type="caution">
    <text evidence="2">The sequence shown here is derived from an EMBL/GenBank/DDBJ whole genome shotgun (WGS) entry which is preliminary data.</text>
</comment>
<dbReference type="EMBL" id="CAWUPB010000913">
    <property type="protein sequence ID" value="CAK7329826.1"/>
    <property type="molecule type" value="Genomic_DNA"/>
</dbReference>
<evidence type="ECO:0000313" key="3">
    <source>
        <dbReference type="Proteomes" id="UP001314170"/>
    </source>
</evidence>
<evidence type="ECO:0000256" key="1">
    <source>
        <dbReference type="SAM" id="MobiDB-lite"/>
    </source>
</evidence>
<keyword evidence="3" id="KW-1185">Reference proteome</keyword>
<evidence type="ECO:0000313" key="2">
    <source>
        <dbReference type="EMBL" id="CAK7329826.1"/>
    </source>
</evidence>
<protein>
    <submittedName>
        <fullName evidence="2">Uncharacterized protein</fullName>
    </submittedName>
</protein>
<accession>A0AAV1RBU2</accession>
<proteinExistence type="predicted"/>
<sequence>MAVPKVFPRIRNLDLDGLGIGYTALWRSFVYHYLLKRFLNHLRQLLKMVFPYQSPCPMKLGFPHGNQTVVAELDTKAKGPSSAAADSQHLHLKTQMAI</sequence>
<reference evidence="2 3" key="1">
    <citation type="submission" date="2024-01" db="EMBL/GenBank/DDBJ databases">
        <authorList>
            <person name="Waweru B."/>
        </authorList>
    </citation>
    <scope>NUCLEOTIDE SEQUENCE [LARGE SCALE GENOMIC DNA]</scope>
</reference>
<feature type="region of interest" description="Disordered" evidence="1">
    <location>
        <begin position="79"/>
        <end position="98"/>
    </location>
</feature>
<dbReference type="AlphaFoldDB" id="A0AAV1RBU2"/>
<dbReference type="Proteomes" id="UP001314170">
    <property type="component" value="Unassembled WGS sequence"/>
</dbReference>
<gene>
    <name evidence="2" type="ORF">DCAF_LOCUS7590</name>
</gene>
<organism evidence="2 3">
    <name type="scientific">Dovyalis caffra</name>
    <dbReference type="NCBI Taxonomy" id="77055"/>
    <lineage>
        <taxon>Eukaryota</taxon>
        <taxon>Viridiplantae</taxon>
        <taxon>Streptophyta</taxon>
        <taxon>Embryophyta</taxon>
        <taxon>Tracheophyta</taxon>
        <taxon>Spermatophyta</taxon>
        <taxon>Magnoliopsida</taxon>
        <taxon>eudicotyledons</taxon>
        <taxon>Gunneridae</taxon>
        <taxon>Pentapetalae</taxon>
        <taxon>rosids</taxon>
        <taxon>fabids</taxon>
        <taxon>Malpighiales</taxon>
        <taxon>Salicaceae</taxon>
        <taxon>Flacourtieae</taxon>
        <taxon>Dovyalis</taxon>
    </lineage>
</organism>